<evidence type="ECO:0000256" key="1">
    <source>
        <dbReference type="SAM" id="Coils"/>
    </source>
</evidence>
<evidence type="ECO:0000313" key="6">
    <source>
        <dbReference type="Proteomes" id="UP000590740"/>
    </source>
</evidence>
<keyword evidence="3" id="KW-0472">Membrane</keyword>
<protein>
    <submittedName>
        <fullName evidence="5">Uncharacterized protein</fullName>
    </submittedName>
</protein>
<gene>
    <name evidence="5" type="ORF">HNQ65_004070</name>
</gene>
<keyword evidence="6" id="KW-1185">Reference proteome</keyword>
<keyword evidence="3" id="KW-1133">Transmembrane helix</keyword>
<organism evidence="5 6">
    <name type="scientific">Prosthecobacter vanneervenii</name>
    <dbReference type="NCBI Taxonomy" id="48466"/>
    <lineage>
        <taxon>Bacteria</taxon>
        <taxon>Pseudomonadati</taxon>
        <taxon>Verrucomicrobiota</taxon>
        <taxon>Verrucomicrobiia</taxon>
        <taxon>Verrucomicrobiales</taxon>
        <taxon>Verrucomicrobiaceae</taxon>
        <taxon>Prosthecobacter</taxon>
    </lineage>
</organism>
<evidence type="ECO:0000256" key="3">
    <source>
        <dbReference type="SAM" id="Phobius"/>
    </source>
</evidence>
<evidence type="ECO:0000313" key="5">
    <source>
        <dbReference type="EMBL" id="MBB5034465.1"/>
    </source>
</evidence>
<sequence length="512" mass="55581">MKLSRYPSAVIALACSAGFLHADVVTLKDGKKLEGNILSETPTSIRMKYRLTPKIWDEREFQRSEIAEGGILKQKPEEVEILELRKFSPTPDLMTAEKYEQLIQDRLRPFVNRYPGTKEAAEVEEMIKVAQEEKEKVVAGGAKLEGKWLSREEAKAEALNIKAFGIAAALHEKAEAKDYSGALKEFDKLTDPRTGLPASIYYPKTVEEILGVLKSYEGQVNQMISNQPTLQKMREDSTKKLIEPDLSRLNDAIKREKENWKNTFEEERKVTRWFTPYKYDLESLKVLAKTITDEIDRLKAIDLPSITRVNAALAEVMRADAKAATDRAALPKMAEAIVAGETAAATVNPSSREFYRAFFGSYRERYTYFSQTVGAASGQMQPAAAGSAGGSSAIAGTATPTTDDKVAAALAAATAPAQPAAAPAAQPGAAAPAAMPAAQPGAYPQQAGYPQQQAGYPQQQAGYPQGYTQPQAAAPAAAAEEEGMGLMTMIYIVVAVVALVVLGAVLLKKKKK</sequence>
<dbReference type="AlphaFoldDB" id="A0A7W7YE12"/>
<evidence type="ECO:0000256" key="2">
    <source>
        <dbReference type="SAM" id="MobiDB-lite"/>
    </source>
</evidence>
<feature type="region of interest" description="Disordered" evidence="2">
    <location>
        <begin position="433"/>
        <end position="468"/>
    </location>
</feature>
<reference evidence="5 6" key="1">
    <citation type="submission" date="2020-08" db="EMBL/GenBank/DDBJ databases">
        <title>Genomic Encyclopedia of Type Strains, Phase IV (KMG-IV): sequencing the most valuable type-strain genomes for metagenomic binning, comparative biology and taxonomic classification.</title>
        <authorList>
            <person name="Goeker M."/>
        </authorList>
    </citation>
    <scope>NUCLEOTIDE SEQUENCE [LARGE SCALE GENOMIC DNA]</scope>
    <source>
        <strain evidence="5 6">DSM 12252</strain>
    </source>
</reference>
<accession>A0A7W7YE12</accession>
<keyword evidence="1" id="KW-0175">Coiled coil</keyword>
<dbReference type="EMBL" id="JACHIG010000010">
    <property type="protein sequence ID" value="MBB5034465.1"/>
    <property type="molecule type" value="Genomic_DNA"/>
</dbReference>
<feature type="transmembrane region" description="Helical" evidence="3">
    <location>
        <begin position="484"/>
        <end position="507"/>
    </location>
</feature>
<dbReference type="NCBIfam" id="NF041881">
    <property type="entry name" value="PTPDL_fam"/>
    <property type="match status" value="1"/>
</dbReference>
<keyword evidence="3" id="KW-0812">Transmembrane</keyword>
<dbReference type="Proteomes" id="UP000590740">
    <property type="component" value="Unassembled WGS sequence"/>
</dbReference>
<feature type="coiled-coil region" evidence="1">
    <location>
        <begin position="250"/>
        <end position="301"/>
    </location>
</feature>
<feature type="signal peptide" evidence="4">
    <location>
        <begin position="1"/>
        <end position="22"/>
    </location>
</feature>
<comment type="caution">
    <text evidence="5">The sequence shown here is derived from an EMBL/GenBank/DDBJ whole genome shotgun (WGS) entry which is preliminary data.</text>
</comment>
<feature type="chain" id="PRO_5030842052" evidence="4">
    <location>
        <begin position="23"/>
        <end position="512"/>
    </location>
</feature>
<name>A0A7W7YE12_9BACT</name>
<keyword evidence="4" id="KW-0732">Signal</keyword>
<proteinExistence type="predicted"/>
<dbReference type="RefSeq" id="WP_184342308.1">
    <property type="nucleotide sequence ID" value="NZ_JACHIG010000010.1"/>
</dbReference>
<evidence type="ECO:0000256" key="4">
    <source>
        <dbReference type="SAM" id="SignalP"/>
    </source>
</evidence>